<accession>A0A8S2JFD1</accession>
<feature type="region of interest" description="Disordered" evidence="1">
    <location>
        <begin position="260"/>
        <end position="283"/>
    </location>
</feature>
<feature type="compositionally biased region" description="Polar residues" evidence="1">
    <location>
        <begin position="272"/>
        <end position="283"/>
    </location>
</feature>
<comment type="caution">
    <text evidence="2">The sequence shown here is derived from an EMBL/GenBank/DDBJ whole genome shotgun (WGS) entry which is preliminary data.</text>
</comment>
<feature type="non-terminal residue" evidence="2">
    <location>
        <position position="1"/>
    </location>
</feature>
<evidence type="ECO:0000256" key="1">
    <source>
        <dbReference type="SAM" id="MobiDB-lite"/>
    </source>
</evidence>
<name>A0A8S2JFD1_9BILA</name>
<proteinExistence type="predicted"/>
<sequence>MTSSIRNIPLDIASARILSYLRTHNYDDCALYINRLSSNTFRKILSNYLPIDTLLAQLPFSIEIFEIAYSKIFIYDPDIFPVRILKPEKIISKMISIIQLWRRVTDSALIDECTDDIIISHTATKDGSGFCFERARSHTEILLYKDDMAFKNEPVEYFYAQEPHIINGRIPKQQPANKLVNGYLSTAANYINRAKSFHLPTTNHNNSNIQVCLSVNHTLPNSITHSIPNKMDNVNVPASINIHSDNLLIFAHQTNSSILPSNDNTNNNNNNHSIDSSKSQGIVSTLRRSLRKNKERFYNKRSTAMKSCHSLNTYEQTMADNQDIHLKSSMTPILLCRHQTLVPTIETCSMRNIIVDNGDDDEM</sequence>
<dbReference type="AlphaFoldDB" id="A0A8S2JFD1"/>
<evidence type="ECO:0000313" key="3">
    <source>
        <dbReference type="Proteomes" id="UP000676336"/>
    </source>
</evidence>
<reference evidence="2" key="1">
    <citation type="submission" date="2021-02" db="EMBL/GenBank/DDBJ databases">
        <authorList>
            <person name="Nowell W R."/>
        </authorList>
    </citation>
    <scope>NUCLEOTIDE SEQUENCE</scope>
</reference>
<dbReference type="Proteomes" id="UP000676336">
    <property type="component" value="Unassembled WGS sequence"/>
</dbReference>
<dbReference type="EMBL" id="CAJOBI010000212">
    <property type="protein sequence ID" value="CAF3804974.1"/>
    <property type="molecule type" value="Genomic_DNA"/>
</dbReference>
<gene>
    <name evidence="2" type="ORF">SMN809_LOCUS1393</name>
</gene>
<evidence type="ECO:0000313" key="2">
    <source>
        <dbReference type="EMBL" id="CAF3804974.1"/>
    </source>
</evidence>
<protein>
    <submittedName>
        <fullName evidence="2">Uncharacterized protein</fullName>
    </submittedName>
</protein>
<feature type="compositionally biased region" description="Low complexity" evidence="1">
    <location>
        <begin position="262"/>
        <end position="271"/>
    </location>
</feature>
<organism evidence="2 3">
    <name type="scientific">Rotaria magnacalcarata</name>
    <dbReference type="NCBI Taxonomy" id="392030"/>
    <lineage>
        <taxon>Eukaryota</taxon>
        <taxon>Metazoa</taxon>
        <taxon>Spiralia</taxon>
        <taxon>Gnathifera</taxon>
        <taxon>Rotifera</taxon>
        <taxon>Eurotatoria</taxon>
        <taxon>Bdelloidea</taxon>
        <taxon>Philodinida</taxon>
        <taxon>Philodinidae</taxon>
        <taxon>Rotaria</taxon>
    </lineage>
</organism>